<evidence type="ECO:0000256" key="1">
    <source>
        <dbReference type="SAM" id="Phobius"/>
    </source>
</evidence>
<proteinExistence type="predicted"/>
<dbReference type="Proteomes" id="UP000236162">
    <property type="component" value="Unassembled WGS sequence"/>
</dbReference>
<evidence type="ECO:0000313" key="3">
    <source>
        <dbReference type="Proteomes" id="UP000236162"/>
    </source>
</evidence>
<keyword evidence="1" id="KW-0812">Transmembrane</keyword>
<sequence>MMAVFKSSFKQSMIVFGISVIYFLFYMVDMIFSHNTNMGLQNTVLMFLVFPLFIL</sequence>
<organism evidence="2 3">
    <name type="scientific">Lactiplantibacillus paraplantarum</name>
    <dbReference type="NCBI Taxonomy" id="60520"/>
    <lineage>
        <taxon>Bacteria</taxon>
        <taxon>Bacillati</taxon>
        <taxon>Bacillota</taxon>
        <taxon>Bacilli</taxon>
        <taxon>Lactobacillales</taxon>
        <taxon>Lactobacillaceae</taxon>
        <taxon>Lactiplantibacillus</taxon>
    </lineage>
</organism>
<keyword evidence="1" id="KW-0472">Membrane</keyword>
<feature type="transmembrane region" description="Helical" evidence="1">
    <location>
        <begin position="12"/>
        <end position="32"/>
    </location>
</feature>
<accession>A0ABQ0NEN1</accession>
<gene>
    <name evidence="2" type="ORF">LPPLD21_02464</name>
</gene>
<protein>
    <submittedName>
        <fullName evidence="2">Uncharacterized protein</fullName>
    </submittedName>
</protein>
<dbReference type="EMBL" id="BDOR01000017">
    <property type="protein sequence ID" value="GBF02912.1"/>
    <property type="molecule type" value="Genomic_DNA"/>
</dbReference>
<comment type="caution">
    <text evidence="2">The sequence shown here is derived from an EMBL/GenBank/DDBJ whole genome shotgun (WGS) entry which is preliminary data.</text>
</comment>
<keyword evidence="1" id="KW-1133">Transmembrane helix</keyword>
<keyword evidence="3" id="KW-1185">Reference proteome</keyword>
<evidence type="ECO:0000313" key="2">
    <source>
        <dbReference type="EMBL" id="GBF02912.1"/>
    </source>
</evidence>
<reference evidence="2 3" key="1">
    <citation type="submission" date="2017-04" db="EMBL/GenBank/DDBJ databases">
        <title>In vitro and in silico characterization of Lactobacillus paraplantarum D2-1, a starter culture for soymilk fermentation.</title>
        <authorList>
            <person name="Endo A."/>
            <person name="Sasaki F."/>
            <person name="Maeno S."/>
            <person name="Kanesaki Y."/>
            <person name="Kubota E."/>
            <person name="Torres G.A."/>
            <person name="Tomita S."/>
            <person name="Nakagawa J."/>
        </authorList>
    </citation>
    <scope>NUCLEOTIDE SEQUENCE [LARGE SCALE GENOMIC DNA]</scope>
    <source>
        <strain evidence="2 3">D2-1</strain>
    </source>
</reference>
<name>A0ABQ0NEN1_9LACO</name>